<sequence>MVGGYRGLPGVHDEMIDAEGRVRPHWLPVLSHLAGLGAVETATRFAGADRYLRESGVVYRVYGEGGDVDRPWPLAHLPIVLTEADWEKLAEGVVQRARLFEAVLGDLMGDATLVADGAVPAAIVAGNPEFLRPLAGVRPADGHHLHLYAADVSRAPDGRWWVLADRTQAPSGAGYAIENRIALSRVLPELFDSLGVERLGPFFQALRSGLVEASSRDDARVALFSPGPWNETYFEHAFLARCLGFQLVEGGDLVASSAGVSVRTVEGLEPVDVLLRRVDADFSDPLELNPGSRLGVPGLTEAVRAGRVVVANALGSGLVEAPALTGYLPGLARRLLGEQLLLPNVATWWCGEPAARATVLRNLQDLALAPAFGRSLPGILDSAGVLGARLSKADRERYVAKVERRGVDFVGREPLRLSTAPIFDKGRLAPRPFSIRIFVARTPTGWRAMPGGLARFSEREDARFLSMQRGGRSGDVWVIGTAPATRPEVRLLPEPDAAEIRRDGGILPARAADNLFWFGRYVERAETTLRLLRGLDGNDDGVVEISPDLARRIARLLVTWGAAEEDDDPVAESALWGDGSGSVASLVAEAHRTGAVVRDRLSPDAWRALIDLRDRLRDPDAAHRRDLFGEIEKALRTIAAIVGLAHENMNRREGWRFLDLGRRIERAIGLSRSARRFAEDGTDVDALDLLLDLADGRLTYRMRYLAGSARRPVLDLVLLDEANPRAVAFQVARIREHLAALPGRHGGIPDAADRIVARLTEILAASDPAIFDTTRIEAIVADLMALSDAVTTRCFGHASPVAAATDALEE</sequence>
<dbReference type="Proteomes" id="UP000292781">
    <property type="component" value="Unassembled WGS sequence"/>
</dbReference>
<proteinExistence type="predicted"/>
<dbReference type="AlphaFoldDB" id="A0A4V6MZ49"/>
<dbReference type="InterPro" id="IPR051680">
    <property type="entry name" value="ATP-dep_Glu-Cys_Ligase-2"/>
</dbReference>
<evidence type="ECO:0000259" key="2">
    <source>
        <dbReference type="Pfam" id="PF14403"/>
    </source>
</evidence>
<dbReference type="PANTHER" id="PTHR34595:SF2">
    <property type="entry name" value="BLR2978 PROTEIN"/>
    <property type="match status" value="1"/>
</dbReference>
<comment type="caution">
    <text evidence="3">The sequence shown here is derived from an EMBL/GenBank/DDBJ whole genome shotgun (WGS) entry which is preliminary data.</text>
</comment>
<evidence type="ECO:0000259" key="1">
    <source>
        <dbReference type="Pfam" id="PF04168"/>
    </source>
</evidence>
<protein>
    <submittedName>
        <fullName evidence="3">Uncharacterized protein</fullName>
    </submittedName>
</protein>
<keyword evidence="4" id="KW-1185">Reference proteome</keyword>
<dbReference type="EMBL" id="SJFN01000005">
    <property type="protein sequence ID" value="TBW40114.1"/>
    <property type="molecule type" value="Genomic_DNA"/>
</dbReference>
<gene>
    <name evidence="3" type="ORF">EYW49_04915</name>
</gene>
<feature type="domain" description="Circularly permuted ATP-grasp type 2" evidence="2">
    <location>
        <begin position="78"/>
        <end position="456"/>
    </location>
</feature>
<dbReference type="SUPFAM" id="SSF56059">
    <property type="entry name" value="Glutathione synthetase ATP-binding domain-like"/>
    <property type="match status" value="1"/>
</dbReference>
<evidence type="ECO:0000313" key="3">
    <source>
        <dbReference type="EMBL" id="TBW40114.1"/>
    </source>
</evidence>
<reference evidence="3 4" key="1">
    <citation type="submission" date="2019-02" db="EMBL/GenBank/DDBJ databases">
        <title>Siculibacillus lacustris gen. nov., sp. nov., a new rosette-forming bacterium isolated from a freshwater crater lake (Lake St. Ana, Romania).</title>
        <authorList>
            <person name="Felfoldi T."/>
            <person name="Marton Z."/>
            <person name="Szabo A."/>
            <person name="Mentes A."/>
            <person name="Boka K."/>
            <person name="Marialigeti K."/>
            <person name="Mathe I."/>
            <person name="Koncz M."/>
            <person name="Schumann P."/>
            <person name="Toth E."/>
        </authorList>
    </citation>
    <scope>NUCLEOTIDE SEQUENCE [LARGE SCALE GENOMIC DNA]</scope>
    <source>
        <strain evidence="3 4">SA-279</strain>
    </source>
</reference>
<dbReference type="PANTHER" id="PTHR34595">
    <property type="entry name" value="BLR5612 PROTEIN"/>
    <property type="match status" value="1"/>
</dbReference>
<evidence type="ECO:0000313" key="4">
    <source>
        <dbReference type="Proteomes" id="UP000292781"/>
    </source>
</evidence>
<name>A0A4V6MZ49_9HYPH</name>
<dbReference type="Pfam" id="PF04168">
    <property type="entry name" value="Alpha-E"/>
    <property type="match status" value="1"/>
</dbReference>
<dbReference type="Pfam" id="PF14403">
    <property type="entry name" value="CP_ATPgrasp_2"/>
    <property type="match status" value="1"/>
</dbReference>
<accession>A0A4V6MZ49</accession>
<dbReference type="InterPro" id="IPR025841">
    <property type="entry name" value="CP_ATPgrasp_2"/>
</dbReference>
<dbReference type="Gene3D" id="3.40.50.11290">
    <property type="match status" value="1"/>
</dbReference>
<organism evidence="3 4">
    <name type="scientific">Siculibacillus lacustris</name>
    <dbReference type="NCBI Taxonomy" id="1549641"/>
    <lineage>
        <taxon>Bacteria</taxon>
        <taxon>Pseudomonadati</taxon>
        <taxon>Pseudomonadota</taxon>
        <taxon>Alphaproteobacteria</taxon>
        <taxon>Hyphomicrobiales</taxon>
        <taxon>Ancalomicrobiaceae</taxon>
        <taxon>Siculibacillus</taxon>
    </lineage>
</organism>
<dbReference type="OrthoDB" id="9804079at2"/>
<dbReference type="InterPro" id="IPR007296">
    <property type="entry name" value="DUF403"/>
</dbReference>
<feature type="domain" description="DUF403" evidence="1">
    <location>
        <begin position="507"/>
        <end position="793"/>
    </location>
</feature>